<evidence type="ECO:0000256" key="1">
    <source>
        <dbReference type="SAM" id="MobiDB-lite"/>
    </source>
</evidence>
<keyword evidence="4" id="KW-1185">Reference proteome</keyword>
<evidence type="ECO:0000256" key="2">
    <source>
        <dbReference type="SAM" id="Phobius"/>
    </source>
</evidence>
<keyword evidence="2" id="KW-1133">Transmembrane helix</keyword>
<proteinExistence type="predicted"/>
<name>A0AAQ4F4F0_AMBAM</name>
<accession>A0AAQ4F4F0</accession>
<dbReference type="AlphaFoldDB" id="A0AAQ4F4F0"/>
<feature type="region of interest" description="Disordered" evidence="1">
    <location>
        <begin position="53"/>
        <end position="90"/>
    </location>
</feature>
<sequence>MLGVLRGRTPLGASVGQNPAVVFYVATMFTLIVLVMHVWLRKHSEETAARLAAQQRLAKQPAAGPKHRNGSRLNETEDGEDATTPPTVDSVEDEFAFFAARLPPRSDASDASGAAAANDELTTGGGVLLRTAMDERDLSEETPWFMKWFRKKLAPNLAQRAIKTRKLPEKVR</sequence>
<gene>
    <name evidence="3" type="ORF">V5799_016695</name>
</gene>
<keyword evidence="2" id="KW-0472">Membrane</keyword>
<dbReference type="EMBL" id="JARKHS020007152">
    <property type="protein sequence ID" value="KAK8781967.1"/>
    <property type="molecule type" value="Genomic_DNA"/>
</dbReference>
<reference evidence="3 4" key="1">
    <citation type="journal article" date="2023" name="Arcadia Sci">
        <title>De novo assembly of a long-read Amblyomma americanum tick genome.</title>
        <authorList>
            <person name="Chou S."/>
            <person name="Poskanzer K.E."/>
            <person name="Rollins M."/>
            <person name="Thuy-Boun P.S."/>
        </authorList>
    </citation>
    <scope>NUCLEOTIDE SEQUENCE [LARGE SCALE GENOMIC DNA]</scope>
    <source>
        <strain evidence="3">F_SG_1</strain>
        <tissue evidence="3">Salivary glands</tissue>
    </source>
</reference>
<feature type="transmembrane region" description="Helical" evidence="2">
    <location>
        <begin position="20"/>
        <end position="40"/>
    </location>
</feature>
<organism evidence="3 4">
    <name type="scientific">Amblyomma americanum</name>
    <name type="common">Lone star tick</name>
    <dbReference type="NCBI Taxonomy" id="6943"/>
    <lineage>
        <taxon>Eukaryota</taxon>
        <taxon>Metazoa</taxon>
        <taxon>Ecdysozoa</taxon>
        <taxon>Arthropoda</taxon>
        <taxon>Chelicerata</taxon>
        <taxon>Arachnida</taxon>
        <taxon>Acari</taxon>
        <taxon>Parasitiformes</taxon>
        <taxon>Ixodida</taxon>
        <taxon>Ixodoidea</taxon>
        <taxon>Ixodidae</taxon>
        <taxon>Amblyomminae</taxon>
        <taxon>Amblyomma</taxon>
    </lineage>
</organism>
<keyword evidence="2" id="KW-0812">Transmembrane</keyword>
<feature type="compositionally biased region" description="Low complexity" evidence="1">
    <location>
        <begin position="53"/>
        <end position="63"/>
    </location>
</feature>
<protein>
    <submittedName>
        <fullName evidence="3">Uncharacterized protein</fullName>
    </submittedName>
</protein>
<comment type="caution">
    <text evidence="3">The sequence shown here is derived from an EMBL/GenBank/DDBJ whole genome shotgun (WGS) entry which is preliminary data.</text>
</comment>
<dbReference type="Proteomes" id="UP001321473">
    <property type="component" value="Unassembled WGS sequence"/>
</dbReference>
<evidence type="ECO:0000313" key="4">
    <source>
        <dbReference type="Proteomes" id="UP001321473"/>
    </source>
</evidence>
<evidence type="ECO:0000313" key="3">
    <source>
        <dbReference type="EMBL" id="KAK8781967.1"/>
    </source>
</evidence>